<proteinExistence type="predicted"/>
<feature type="transmembrane region" description="Helical" evidence="2">
    <location>
        <begin position="12"/>
        <end position="33"/>
    </location>
</feature>
<accession>A0A2N1PL38</accession>
<evidence type="ECO:0000313" key="4">
    <source>
        <dbReference type="Proteomes" id="UP000233256"/>
    </source>
</evidence>
<evidence type="ECO:0000313" key="3">
    <source>
        <dbReference type="EMBL" id="PKK89046.1"/>
    </source>
</evidence>
<comment type="caution">
    <text evidence="3">The sequence shown here is derived from an EMBL/GenBank/DDBJ whole genome shotgun (WGS) entry which is preliminary data.</text>
</comment>
<protein>
    <submittedName>
        <fullName evidence="3">Uncharacterized protein</fullName>
    </submittedName>
</protein>
<evidence type="ECO:0000256" key="1">
    <source>
        <dbReference type="SAM" id="MobiDB-lite"/>
    </source>
</evidence>
<keyword evidence="2" id="KW-1133">Transmembrane helix</keyword>
<gene>
    <name evidence="3" type="ORF">CVV64_15975</name>
</gene>
<feature type="transmembrane region" description="Helical" evidence="2">
    <location>
        <begin position="96"/>
        <end position="115"/>
    </location>
</feature>
<name>A0A2N1PL38_9BACT</name>
<dbReference type="Proteomes" id="UP000233256">
    <property type="component" value="Unassembled WGS sequence"/>
</dbReference>
<organism evidence="3 4">
    <name type="scientific">Candidatus Wallbacteria bacterium HGW-Wallbacteria-1</name>
    <dbReference type="NCBI Taxonomy" id="2013854"/>
    <lineage>
        <taxon>Bacteria</taxon>
        <taxon>Candidatus Walliibacteriota</taxon>
    </lineage>
</organism>
<dbReference type="AlphaFoldDB" id="A0A2N1PL38"/>
<keyword evidence="2" id="KW-0472">Membrane</keyword>
<feature type="compositionally biased region" description="Basic and acidic residues" evidence="1">
    <location>
        <begin position="185"/>
        <end position="196"/>
    </location>
</feature>
<feature type="transmembrane region" description="Helical" evidence="2">
    <location>
        <begin position="121"/>
        <end position="141"/>
    </location>
</feature>
<feature type="transmembrane region" description="Helical" evidence="2">
    <location>
        <begin position="53"/>
        <end position="75"/>
    </location>
</feature>
<feature type="region of interest" description="Disordered" evidence="1">
    <location>
        <begin position="176"/>
        <end position="196"/>
    </location>
</feature>
<dbReference type="EMBL" id="PGXC01000026">
    <property type="protein sequence ID" value="PKK89046.1"/>
    <property type="molecule type" value="Genomic_DNA"/>
</dbReference>
<keyword evidence="2" id="KW-0812">Transmembrane</keyword>
<evidence type="ECO:0000256" key="2">
    <source>
        <dbReference type="SAM" id="Phobius"/>
    </source>
</evidence>
<reference evidence="3 4" key="1">
    <citation type="journal article" date="2017" name="ISME J.">
        <title>Potential for microbial H2 and metal transformations associated with novel bacteria and archaea in deep terrestrial subsurface sediments.</title>
        <authorList>
            <person name="Hernsdorf A.W."/>
            <person name="Amano Y."/>
            <person name="Miyakawa K."/>
            <person name="Ise K."/>
            <person name="Suzuki Y."/>
            <person name="Anantharaman K."/>
            <person name="Probst A."/>
            <person name="Burstein D."/>
            <person name="Thomas B.C."/>
            <person name="Banfield J.F."/>
        </authorList>
    </citation>
    <scope>NUCLEOTIDE SEQUENCE [LARGE SCALE GENOMIC DNA]</scope>
    <source>
        <strain evidence="3">HGW-Wallbacteria-1</strain>
    </source>
</reference>
<sequence length="196" mass="21292">MKPPVKPLVKSSLDALIVPSLMAAFGLALPWYIHARHWLPLFPPAPQLSPGIVLGALAFSAALPIFILNFYLGVVGPALLKLTLGKKKGDRKTAKFRSPVPLIGSLAIFASAAFLPPHPVFGGILLVSCLMDTGGITWMGYRCLKEQLKLHFGSSDQVMDFAEDSAENPDEIIDEYEMNDSNDDTINKSVEESVFP</sequence>